<dbReference type="SUPFAM" id="SSF57667">
    <property type="entry name" value="beta-beta-alpha zinc fingers"/>
    <property type="match status" value="1"/>
</dbReference>
<dbReference type="InterPro" id="IPR036236">
    <property type="entry name" value="Znf_C2H2_sf"/>
</dbReference>
<name>A0AAW0S5L8_9HYPO</name>
<dbReference type="AlphaFoldDB" id="A0AAW0S5L8"/>
<reference evidence="1 2" key="1">
    <citation type="submission" date="2020-02" db="EMBL/GenBank/DDBJ databases">
        <title>Comparative genomics of the hypocrealean fungal genus Beauvera.</title>
        <authorList>
            <person name="Showalter D.N."/>
            <person name="Bushley K.E."/>
            <person name="Rehner S.A."/>
        </authorList>
    </citation>
    <scope>NUCLEOTIDE SEQUENCE [LARGE SCALE GENOMIC DNA]</scope>
    <source>
        <strain evidence="1 2">ARSEF4384</strain>
    </source>
</reference>
<protein>
    <recommendedName>
        <fullName evidence="3">C2H2-type domain-containing protein</fullName>
    </recommendedName>
</protein>
<proteinExistence type="predicted"/>
<dbReference type="Gene3D" id="3.30.160.60">
    <property type="entry name" value="Classic Zinc Finger"/>
    <property type="match status" value="1"/>
</dbReference>
<evidence type="ECO:0000313" key="2">
    <source>
        <dbReference type="Proteomes" id="UP001397290"/>
    </source>
</evidence>
<dbReference type="EMBL" id="JAAHCF010000044">
    <property type="protein sequence ID" value="KAK8149578.1"/>
    <property type="molecule type" value="Genomic_DNA"/>
</dbReference>
<evidence type="ECO:0000313" key="1">
    <source>
        <dbReference type="EMBL" id="KAK8149578.1"/>
    </source>
</evidence>
<sequence length="232" mass="25568">MVNNEANDLDNIRRHYFPTAEPGKELSAHSPTPLYNQILDVLAKRSIHSHPINLDYLLTDYEASDRSANSAPIDSVRAPALAPDDDWWNTQLDFAGGDSHTAFPKPYTLQKDANASGADQRAVYEAGGGDQAGNMPVCWDHGCNGRVFSSWSNLRRHQRERRGMSPKSLCPLCGAFFSRTTARNQHLANMSCGRIRRYSNGRDRPSLLKMQQASSRACLAADEAISGVCGFG</sequence>
<organism evidence="1 2">
    <name type="scientific">Beauveria asiatica</name>
    <dbReference type="NCBI Taxonomy" id="1069075"/>
    <lineage>
        <taxon>Eukaryota</taxon>
        <taxon>Fungi</taxon>
        <taxon>Dikarya</taxon>
        <taxon>Ascomycota</taxon>
        <taxon>Pezizomycotina</taxon>
        <taxon>Sordariomycetes</taxon>
        <taxon>Hypocreomycetidae</taxon>
        <taxon>Hypocreales</taxon>
        <taxon>Cordycipitaceae</taxon>
        <taxon>Beauveria</taxon>
    </lineage>
</organism>
<gene>
    <name evidence="1" type="ORF">G3M48_006462</name>
</gene>
<comment type="caution">
    <text evidence="1">The sequence shown here is derived from an EMBL/GenBank/DDBJ whole genome shotgun (WGS) entry which is preliminary data.</text>
</comment>
<dbReference type="Proteomes" id="UP001397290">
    <property type="component" value="Unassembled WGS sequence"/>
</dbReference>
<evidence type="ECO:0008006" key="3">
    <source>
        <dbReference type="Google" id="ProtNLM"/>
    </source>
</evidence>
<keyword evidence="2" id="KW-1185">Reference proteome</keyword>
<accession>A0AAW0S5L8</accession>